<dbReference type="Pfam" id="PF08666">
    <property type="entry name" value="SAF"/>
    <property type="match status" value="1"/>
</dbReference>
<dbReference type="Proteomes" id="UP001596972">
    <property type="component" value="Unassembled WGS sequence"/>
</dbReference>
<evidence type="ECO:0000313" key="4">
    <source>
        <dbReference type="Proteomes" id="UP001596972"/>
    </source>
</evidence>
<gene>
    <name evidence="3" type="ORF">ACFQ11_21240</name>
</gene>
<evidence type="ECO:0000256" key="1">
    <source>
        <dbReference type="SAM" id="MobiDB-lite"/>
    </source>
</evidence>
<feature type="domain" description="SAF" evidence="2">
    <location>
        <begin position="38"/>
        <end position="98"/>
    </location>
</feature>
<comment type="caution">
    <text evidence="3">The sequence shown here is derived from an EMBL/GenBank/DDBJ whole genome shotgun (WGS) entry which is preliminary data.</text>
</comment>
<accession>A0ABW3EUL2</accession>
<sequence>MTRSTLPSRLRRPVAALLAAAAAWLALLTLRPDPPPTVRVLTAARDLPAGATLTPSDVRPVPFPADAVPSGAVRADAAGRILAGPMRRGEPLTDVRVVGDRLLRGHGPGKVATPVRIADADTVRLVRPGDRVDVLAAPPAAPPGDAMPTPLTGRPPHGGSSAAAPLGEAPHGERSAAVAGVAPWEGARAVVSAVPVIAVPAADEERARDGALIVLATDRAQALALAGTRTDLSVTITSP</sequence>
<feature type="region of interest" description="Disordered" evidence="1">
    <location>
        <begin position="137"/>
        <end position="174"/>
    </location>
</feature>
<keyword evidence="4" id="KW-1185">Reference proteome</keyword>
<dbReference type="SMART" id="SM00858">
    <property type="entry name" value="SAF"/>
    <property type="match status" value="1"/>
</dbReference>
<protein>
    <submittedName>
        <fullName evidence="3">SAF domain-containing protein</fullName>
    </submittedName>
</protein>
<dbReference type="RefSeq" id="WP_378301205.1">
    <property type="nucleotide sequence ID" value="NZ_JBHTJA010000044.1"/>
</dbReference>
<dbReference type="InterPro" id="IPR013974">
    <property type="entry name" value="SAF"/>
</dbReference>
<evidence type="ECO:0000259" key="2">
    <source>
        <dbReference type="SMART" id="SM00858"/>
    </source>
</evidence>
<dbReference type="EMBL" id="JBHTJA010000044">
    <property type="protein sequence ID" value="MFD0902932.1"/>
    <property type="molecule type" value="Genomic_DNA"/>
</dbReference>
<evidence type="ECO:0000313" key="3">
    <source>
        <dbReference type="EMBL" id="MFD0902932.1"/>
    </source>
</evidence>
<name>A0ABW3EUL2_9ACTN</name>
<proteinExistence type="predicted"/>
<organism evidence="3 4">
    <name type="scientific">Actinomadura sediminis</name>
    <dbReference type="NCBI Taxonomy" id="1038904"/>
    <lineage>
        <taxon>Bacteria</taxon>
        <taxon>Bacillati</taxon>
        <taxon>Actinomycetota</taxon>
        <taxon>Actinomycetes</taxon>
        <taxon>Streptosporangiales</taxon>
        <taxon>Thermomonosporaceae</taxon>
        <taxon>Actinomadura</taxon>
    </lineage>
</organism>
<dbReference type="CDD" id="cd11614">
    <property type="entry name" value="SAF_CpaB_FlgA_like"/>
    <property type="match status" value="1"/>
</dbReference>
<reference evidence="4" key="1">
    <citation type="journal article" date="2019" name="Int. J. Syst. Evol. Microbiol.">
        <title>The Global Catalogue of Microorganisms (GCM) 10K type strain sequencing project: providing services to taxonomists for standard genome sequencing and annotation.</title>
        <authorList>
            <consortium name="The Broad Institute Genomics Platform"/>
            <consortium name="The Broad Institute Genome Sequencing Center for Infectious Disease"/>
            <person name="Wu L."/>
            <person name="Ma J."/>
        </authorList>
    </citation>
    <scope>NUCLEOTIDE SEQUENCE [LARGE SCALE GENOMIC DNA]</scope>
    <source>
        <strain evidence="4">JCM 31202</strain>
    </source>
</reference>